<dbReference type="GO" id="GO:0008270">
    <property type="term" value="F:zinc ion binding"/>
    <property type="evidence" value="ECO:0007669"/>
    <property type="project" value="UniProtKB-KW"/>
</dbReference>
<evidence type="ECO:0000259" key="9">
    <source>
        <dbReference type="PROSITE" id="PS51084"/>
    </source>
</evidence>
<dbReference type="GO" id="GO:0003725">
    <property type="term" value="F:double-stranded RNA binding"/>
    <property type="evidence" value="ECO:0007669"/>
    <property type="project" value="TreeGrafter"/>
</dbReference>
<keyword evidence="5" id="KW-0238">DNA-binding</keyword>
<dbReference type="InterPro" id="IPR011146">
    <property type="entry name" value="HIT-like"/>
</dbReference>
<dbReference type="PROSITE" id="PS51084">
    <property type="entry name" value="HIT_2"/>
    <property type="match status" value="1"/>
</dbReference>
<sequence length="306" mass="34789">MGNCLSSTQSDSEEEESPPPATSPPPLTAPDPTPTSSRQPTRGRSLRYYTGKSRSSDVFAMKPLDALRSYATVHHPPHSLPASTLLMSTPHTLAIFDAYPKAKYHFLVLPRYPFPPRSNPESRSSIVKLDHLDSLRTLLLKTSADVREQVIGALADTAQEVEEMIRDEMIKTEGFEWGINIGFHAIPSMKHVHLHVISEDRMSDKLKTKKHYNSFRPDLGFFISLIDVQHWIEDGDDQSIRQHIESLDSAEALLDTPLMCFKCDEPEHNMPSLKKHLEKEYEKEKKTALKRIAERGRQRSSDEDMF</sequence>
<dbReference type="PANTHER" id="PTHR12486">
    <property type="entry name" value="APRATAXIN-RELATED"/>
    <property type="match status" value="1"/>
</dbReference>
<reference evidence="10 11" key="1">
    <citation type="submission" date="2018-11" db="EMBL/GenBank/DDBJ databases">
        <title>Genome sequence of Saitozyma podzolica DSM 27192.</title>
        <authorList>
            <person name="Aliyu H."/>
            <person name="Gorte O."/>
            <person name="Ochsenreither K."/>
        </authorList>
    </citation>
    <scope>NUCLEOTIDE SEQUENCE [LARGE SCALE GENOMIC DNA]</scope>
    <source>
        <strain evidence="10 11">DSM 27192</strain>
    </source>
</reference>
<evidence type="ECO:0000313" key="10">
    <source>
        <dbReference type="EMBL" id="RSH89379.1"/>
    </source>
</evidence>
<evidence type="ECO:0000256" key="1">
    <source>
        <dbReference type="ARBA" id="ARBA00004123"/>
    </source>
</evidence>
<dbReference type="GO" id="GO:0030983">
    <property type="term" value="F:mismatched DNA binding"/>
    <property type="evidence" value="ECO:0007669"/>
    <property type="project" value="TreeGrafter"/>
</dbReference>
<keyword evidence="6" id="KW-0539">Nucleus</keyword>
<feature type="compositionally biased region" description="Low complexity" evidence="8">
    <location>
        <begin position="1"/>
        <end position="10"/>
    </location>
</feature>
<evidence type="ECO:0000256" key="7">
    <source>
        <dbReference type="PROSITE-ProRule" id="PRU00464"/>
    </source>
</evidence>
<evidence type="ECO:0000313" key="11">
    <source>
        <dbReference type="Proteomes" id="UP000279259"/>
    </source>
</evidence>
<dbReference type="PROSITE" id="PS00892">
    <property type="entry name" value="HIT_1"/>
    <property type="match status" value="1"/>
</dbReference>
<dbReference type="GO" id="GO:0003697">
    <property type="term" value="F:single-stranded DNA binding"/>
    <property type="evidence" value="ECO:0007669"/>
    <property type="project" value="TreeGrafter"/>
</dbReference>
<proteinExistence type="predicted"/>
<gene>
    <name evidence="10" type="ORF">EHS25_002491</name>
</gene>
<dbReference type="PANTHER" id="PTHR12486:SF4">
    <property type="entry name" value="APRATAXIN"/>
    <property type="match status" value="1"/>
</dbReference>
<dbReference type="Pfam" id="PF01230">
    <property type="entry name" value="HIT"/>
    <property type="match status" value="1"/>
</dbReference>
<dbReference type="EMBL" id="RSCD01000014">
    <property type="protein sequence ID" value="RSH89379.1"/>
    <property type="molecule type" value="Genomic_DNA"/>
</dbReference>
<feature type="compositionally biased region" description="Pro residues" evidence="8">
    <location>
        <begin position="18"/>
        <end position="33"/>
    </location>
</feature>
<keyword evidence="3" id="KW-0863">Zinc-finger</keyword>
<evidence type="ECO:0000256" key="5">
    <source>
        <dbReference type="ARBA" id="ARBA00023125"/>
    </source>
</evidence>
<dbReference type="GO" id="GO:0000012">
    <property type="term" value="P:single strand break repair"/>
    <property type="evidence" value="ECO:0007669"/>
    <property type="project" value="TreeGrafter"/>
</dbReference>
<dbReference type="GO" id="GO:0005634">
    <property type="term" value="C:nucleus"/>
    <property type="evidence" value="ECO:0007669"/>
    <property type="project" value="UniProtKB-SubCell"/>
</dbReference>
<comment type="subcellular location">
    <subcellularLocation>
        <location evidence="1">Nucleus</location>
    </subcellularLocation>
</comment>
<organism evidence="10 11">
    <name type="scientific">Saitozyma podzolica</name>
    <dbReference type="NCBI Taxonomy" id="1890683"/>
    <lineage>
        <taxon>Eukaryota</taxon>
        <taxon>Fungi</taxon>
        <taxon>Dikarya</taxon>
        <taxon>Basidiomycota</taxon>
        <taxon>Agaricomycotina</taxon>
        <taxon>Tremellomycetes</taxon>
        <taxon>Tremellales</taxon>
        <taxon>Trimorphomycetaceae</taxon>
        <taxon>Saitozyma</taxon>
    </lineage>
</organism>
<dbReference type="Pfam" id="PF16278">
    <property type="entry name" value="zf-C2HE"/>
    <property type="match status" value="1"/>
</dbReference>
<comment type="caution">
    <text evidence="10">The sequence shown here is derived from an EMBL/GenBank/DDBJ whole genome shotgun (WGS) entry which is preliminary data.</text>
</comment>
<evidence type="ECO:0000256" key="2">
    <source>
        <dbReference type="ARBA" id="ARBA00022723"/>
    </source>
</evidence>
<evidence type="ECO:0000256" key="8">
    <source>
        <dbReference type="SAM" id="MobiDB-lite"/>
    </source>
</evidence>
<dbReference type="SUPFAM" id="SSF54197">
    <property type="entry name" value="HIT-like"/>
    <property type="match status" value="1"/>
</dbReference>
<protein>
    <recommendedName>
        <fullName evidence="9">HIT domain-containing protein</fullName>
    </recommendedName>
</protein>
<evidence type="ECO:0000256" key="3">
    <source>
        <dbReference type="ARBA" id="ARBA00022771"/>
    </source>
</evidence>
<name>A0A427YE00_9TREE</name>
<feature type="region of interest" description="Disordered" evidence="8">
    <location>
        <begin position="1"/>
        <end position="49"/>
    </location>
</feature>
<evidence type="ECO:0000256" key="4">
    <source>
        <dbReference type="ARBA" id="ARBA00022833"/>
    </source>
</evidence>
<dbReference type="InterPro" id="IPR032566">
    <property type="entry name" value="Znf-C2HE"/>
</dbReference>
<dbReference type="Proteomes" id="UP000279259">
    <property type="component" value="Unassembled WGS sequence"/>
</dbReference>
<dbReference type="InterPro" id="IPR019808">
    <property type="entry name" value="Histidine_triad_CS"/>
</dbReference>
<accession>A0A427YE00</accession>
<dbReference type="STRING" id="1890683.A0A427YE00"/>
<dbReference type="AlphaFoldDB" id="A0A427YE00"/>
<dbReference type="GO" id="GO:1990165">
    <property type="term" value="F:single-strand break-containing DNA binding"/>
    <property type="evidence" value="ECO:0007669"/>
    <property type="project" value="TreeGrafter"/>
</dbReference>
<keyword evidence="4" id="KW-0862">Zinc</keyword>
<dbReference type="InterPro" id="IPR036265">
    <property type="entry name" value="HIT-like_sf"/>
</dbReference>
<keyword evidence="2" id="KW-0479">Metal-binding</keyword>
<keyword evidence="11" id="KW-1185">Reference proteome</keyword>
<dbReference type="GO" id="GO:0033699">
    <property type="term" value="F:DNA 5'-adenosine monophosphate hydrolase activity"/>
    <property type="evidence" value="ECO:0007669"/>
    <property type="project" value="TreeGrafter"/>
</dbReference>
<feature type="domain" description="HIT" evidence="9">
    <location>
        <begin position="71"/>
        <end position="207"/>
    </location>
</feature>
<dbReference type="OrthoDB" id="3512845at2759"/>
<dbReference type="Gene3D" id="3.30.428.10">
    <property type="entry name" value="HIT-like"/>
    <property type="match status" value="1"/>
</dbReference>
<feature type="short sequence motif" description="Histidine triad motif" evidence="7">
    <location>
        <begin position="191"/>
        <end position="195"/>
    </location>
</feature>
<evidence type="ECO:0000256" key="6">
    <source>
        <dbReference type="ARBA" id="ARBA00023242"/>
    </source>
</evidence>